<dbReference type="Pfam" id="PF00589">
    <property type="entry name" value="Phage_integrase"/>
    <property type="match status" value="1"/>
</dbReference>
<dbReference type="Gene3D" id="1.10.443.10">
    <property type="entry name" value="Intergrase catalytic core"/>
    <property type="match status" value="1"/>
</dbReference>
<dbReference type="InterPro" id="IPR050808">
    <property type="entry name" value="Phage_Integrase"/>
</dbReference>
<sequence length="353" mass="40894">MRLPNGYGSVHKLSGKRRKPWCVRKTREIDNNGKQQYDYLGYYKTQPEALQALAEYNSNPYDIKTSIITFGEVYEKWSNERLILKDDAHPYGISQSNINGYKASWKLCAEIKDMKFVDVKLSHLQMVVDKSGKNYPTLRKLKVLLGQLFEYAIIHDVITKDRNVVEYVDISKAGNPKALNRKPFTNQEIKKVWSMVGANDYINVILMLIYSGVRVSELLDLKKINVSLKEQWFDITESKTNAGIRRVPIADKVLPYFQHWMSKNQCEYLLSTPDGEHFLYRNYYDSYWKPLMDLMGMSHLPHDTRHTCVSLLTSAQVDERFIKKIVGHSGQGVTQIVYTHLEVSELLVAINKI</sequence>
<dbReference type="InterPro" id="IPR013762">
    <property type="entry name" value="Integrase-like_cat_sf"/>
</dbReference>
<dbReference type="PANTHER" id="PTHR30629">
    <property type="entry name" value="PROPHAGE INTEGRASE"/>
    <property type="match status" value="1"/>
</dbReference>
<dbReference type="PROSITE" id="PS51898">
    <property type="entry name" value="TYR_RECOMBINASE"/>
    <property type="match status" value="1"/>
</dbReference>
<keyword evidence="3" id="KW-0238">DNA-binding</keyword>
<dbReference type="RefSeq" id="WP_020816361.1">
    <property type="nucleotide sequence ID" value="NZ_ATAY01000071.1"/>
</dbReference>
<dbReference type="InterPro" id="IPR011010">
    <property type="entry name" value="DNA_brk_join_enz"/>
</dbReference>
<keyword evidence="4" id="KW-0233">DNA recombination</keyword>
<evidence type="ECO:0000313" key="7">
    <source>
        <dbReference type="Proteomes" id="UP000016860"/>
    </source>
</evidence>
<evidence type="ECO:0000256" key="2">
    <source>
        <dbReference type="ARBA" id="ARBA00022908"/>
    </source>
</evidence>
<dbReference type="SUPFAM" id="SSF56349">
    <property type="entry name" value="DNA breaking-rejoining enzymes"/>
    <property type="match status" value="1"/>
</dbReference>
<dbReference type="OrthoDB" id="9785687at2"/>
<proteinExistence type="inferred from homology"/>
<evidence type="ECO:0000313" key="6">
    <source>
        <dbReference type="EMBL" id="EPR10184.1"/>
    </source>
</evidence>
<comment type="similarity">
    <text evidence="1">Belongs to the 'phage' integrase family.</text>
</comment>
<dbReference type="GO" id="GO:0015074">
    <property type="term" value="P:DNA integration"/>
    <property type="evidence" value="ECO:0007669"/>
    <property type="project" value="UniProtKB-KW"/>
</dbReference>
<dbReference type="EMBL" id="ATAY01000071">
    <property type="protein sequence ID" value="EPR10184.1"/>
    <property type="molecule type" value="Genomic_DNA"/>
</dbReference>
<name>U4R0C3_9FIRM</name>
<dbReference type="InterPro" id="IPR010998">
    <property type="entry name" value="Integrase_recombinase_N"/>
</dbReference>
<dbReference type="AlphaFoldDB" id="U4R0C3"/>
<reference evidence="6 7" key="1">
    <citation type="journal article" date="2013" name="Genome Announc.">
        <title>Draft Genome Sequence of the Cellulolytic Bacterium Clostridium papyrosolvens C7 (ATCC 700395).</title>
        <authorList>
            <person name="Zepeda V."/>
            <person name="Dassa B."/>
            <person name="Borovok I."/>
            <person name="Lamed R."/>
            <person name="Bayer E.A."/>
            <person name="Cate J.H."/>
        </authorList>
    </citation>
    <scope>NUCLEOTIDE SEQUENCE [LARGE SCALE GENOMIC DNA]</scope>
    <source>
        <strain evidence="6 7">C7</strain>
    </source>
</reference>
<comment type="caution">
    <text evidence="6">The sequence shown here is derived from an EMBL/GenBank/DDBJ whole genome shotgun (WGS) entry which is preliminary data.</text>
</comment>
<dbReference type="PATRIC" id="fig|1330534.3.peg.2881"/>
<dbReference type="GO" id="GO:0006310">
    <property type="term" value="P:DNA recombination"/>
    <property type="evidence" value="ECO:0007669"/>
    <property type="project" value="UniProtKB-KW"/>
</dbReference>
<accession>U4R0C3</accession>
<dbReference type="PANTHER" id="PTHR30629:SF2">
    <property type="entry name" value="PROPHAGE INTEGRASE INTS-RELATED"/>
    <property type="match status" value="1"/>
</dbReference>
<gene>
    <name evidence="6" type="ORF">L323_14530</name>
</gene>
<evidence type="ECO:0000256" key="4">
    <source>
        <dbReference type="ARBA" id="ARBA00023172"/>
    </source>
</evidence>
<evidence type="ECO:0000259" key="5">
    <source>
        <dbReference type="PROSITE" id="PS51898"/>
    </source>
</evidence>
<dbReference type="InterPro" id="IPR002104">
    <property type="entry name" value="Integrase_catalytic"/>
</dbReference>
<dbReference type="Proteomes" id="UP000016860">
    <property type="component" value="Unassembled WGS sequence"/>
</dbReference>
<keyword evidence="2" id="KW-0229">DNA integration</keyword>
<dbReference type="GO" id="GO:0003677">
    <property type="term" value="F:DNA binding"/>
    <property type="evidence" value="ECO:0007669"/>
    <property type="project" value="UniProtKB-KW"/>
</dbReference>
<protein>
    <recommendedName>
        <fullName evidence="5">Tyr recombinase domain-containing protein</fullName>
    </recommendedName>
</protein>
<evidence type="ECO:0000256" key="3">
    <source>
        <dbReference type="ARBA" id="ARBA00023125"/>
    </source>
</evidence>
<evidence type="ECO:0000256" key="1">
    <source>
        <dbReference type="ARBA" id="ARBA00008857"/>
    </source>
</evidence>
<feature type="domain" description="Tyr recombinase" evidence="5">
    <location>
        <begin position="179"/>
        <end position="351"/>
    </location>
</feature>
<dbReference type="STRING" id="1330534.L323_14530"/>
<organism evidence="6 7">
    <name type="scientific">Ruminiclostridium papyrosolvens C7</name>
    <dbReference type="NCBI Taxonomy" id="1330534"/>
    <lineage>
        <taxon>Bacteria</taxon>
        <taxon>Bacillati</taxon>
        <taxon>Bacillota</taxon>
        <taxon>Clostridia</taxon>
        <taxon>Eubacteriales</taxon>
        <taxon>Oscillospiraceae</taxon>
        <taxon>Ruminiclostridium</taxon>
    </lineage>
</organism>
<dbReference type="Gene3D" id="1.10.150.130">
    <property type="match status" value="1"/>
</dbReference>